<evidence type="ECO:0000256" key="3">
    <source>
        <dbReference type="PROSITE-ProRule" id="PRU00221"/>
    </source>
</evidence>
<evidence type="ECO:0000256" key="1">
    <source>
        <dbReference type="ARBA" id="ARBA00022574"/>
    </source>
</evidence>
<feature type="domain" description="NACHT" evidence="6">
    <location>
        <begin position="954"/>
        <end position="1125"/>
    </location>
</feature>
<dbReference type="PROSITE" id="PS50294">
    <property type="entry name" value="WD_REPEATS_REGION"/>
    <property type="match status" value="1"/>
</dbReference>
<organism evidence="9 10">
    <name type="scientific">Acanthaster planci</name>
    <name type="common">Crown-of-thorns starfish</name>
    <dbReference type="NCBI Taxonomy" id="133434"/>
    <lineage>
        <taxon>Eukaryota</taxon>
        <taxon>Metazoa</taxon>
        <taxon>Echinodermata</taxon>
        <taxon>Eleutherozoa</taxon>
        <taxon>Asterozoa</taxon>
        <taxon>Asteroidea</taxon>
        <taxon>Valvatacea</taxon>
        <taxon>Valvatida</taxon>
        <taxon>Acanthasteridae</taxon>
        <taxon>Acanthaster</taxon>
    </lineage>
</organism>
<dbReference type="InterPro" id="IPR036322">
    <property type="entry name" value="WD40_repeat_dom_sf"/>
</dbReference>
<evidence type="ECO:0000313" key="9">
    <source>
        <dbReference type="Proteomes" id="UP000694845"/>
    </source>
</evidence>
<evidence type="ECO:0000313" key="10">
    <source>
        <dbReference type="RefSeq" id="XP_022094960.1"/>
    </source>
</evidence>
<feature type="compositionally biased region" description="Polar residues" evidence="5">
    <location>
        <begin position="376"/>
        <end position="386"/>
    </location>
</feature>
<keyword evidence="2" id="KW-0677">Repeat</keyword>
<dbReference type="Proteomes" id="UP000694845">
    <property type="component" value="Unplaced"/>
</dbReference>
<keyword evidence="4" id="KW-0175">Coiled coil</keyword>
<evidence type="ECO:0000256" key="2">
    <source>
        <dbReference type="ARBA" id="ARBA00022737"/>
    </source>
</evidence>
<dbReference type="Pfam" id="PF00400">
    <property type="entry name" value="WD40"/>
    <property type="match status" value="1"/>
</dbReference>
<name>A0A8B7YR82_ACAPL</name>
<dbReference type="InterPro" id="IPR015943">
    <property type="entry name" value="WD40/YVTN_repeat-like_dom_sf"/>
</dbReference>
<dbReference type="InterPro" id="IPR025139">
    <property type="entry name" value="DUF4062"/>
</dbReference>
<reference evidence="10" key="1">
    <citation type="submission" date="2025-08" db="UniProtKB">
        <authorList>
            <consortium name="RefSeq"/>
        </authorList>
    </citation>
    <scope>IDENTIFICATION</scope>
</reference>
<feature type="coiled-coil region" evidence="4">
    <location>
        <begin position="2008"/>
        <end position="2035"/>
    </location>
</feature>
<evidence type="ECO:0000259" key="8">
    <source>
        <dbReference type="Pfam" id="PF25469"/>
    </source>
</evidence>
<dbReference type="InterPro" id="IPR052752">
    <property type="entry name" value="NACHT-WD_repeat"/>
</dbReference>
<dbReference type="InterPro" id="IPR001680">
    <property type="entry name" value="WD40_rpt"/>
</dbReference>
<dbReference type="InterPro" id="IPR019775">
    <property type="entry name" value="WD40_repeat_CS"/>
</dbReference>
<accession>A0A8B7YR82</accession>
<dbReference type="Pfam" id="PF05729">
    <property type="entry name" value="NACHT"/>
    <property type="match status" value="1"/>
</dbReference>
<dbReference type="KEGG" id="aplc:110981600"/>
<evidence type="ECO:0000259" key="7">
    <source>
        <dbReference type="Pfam" id="PF13271"/>
    </source>
</evidence>
<dbReference type="PROSITE" id="PS50082">
    <property type="entry name" value="WD_REPEATS_2"/>
    <property type="match status" value="1"/>
</dbReference>
<feature type="compositionally biased region" description="Basic residues" evidence="5">
    <location>
        <begin position="19"/>
        <end position="29"/>
    </location>
</feature>
<dbReference type="RefSeq" id="XP_022094960.1">
    <property type="nucleotide sequence ID" value="XM_022239268.1"/>
</dbReference>
<evidence type="ECO:0000259" key="6">
    <source>
        <dbReference type="Pfam" id="PF05729"/>
    </source>
</evidence>
<feature type="region of interest" description="Disordered" evidence="5">
    <location>
        <begin position="571"/>
        <end position="647"/>
    </location>
</feature>
<feature type="repeat" description="WD" evidence="3">
    <location>
        <begin position="1488"/>
        <end position="1529"/>
    </location>
</feature>
<feature type="compositionally biased region" description="Acidic residues" evidence="5">
    <location>
        <begin position="2255"/>
        <end position="2269"/>
    </location>
</feature>
<sequence>MEAGTRNHITDARTVSMARLHRHSATGRHRRLAAAERGFMSVSAVEFNRYRRRDRISFPQEEADLQKKGLKKSSLQPMAHDVRFGPNGRPKFMSASFSPGQFGDHGHLRDSERRISASNSKVIVSYLRRQLRQRLLQGAGSDDLLVSDEESMGDDATLHIPSNVNVGRRNLFSRYTDYGGRISRGSLISAEGQRLENIASEVIDQSSSRQSSAHPILPQVIVEGDKATELKGNDLWALDLSSGKMPLLNDTKSANDLHEATTSGEATAVKTEAAKQSASKPVDASQKGFRSGSPALSIKSLRSNGSGESHESWHDGGQVKSHLPKIEQMPSGHSVRPQSSMSVDENIRLPAIGKESKVTESITSRTDDNCELKMDNPSSGDDSQVASGRGVAEQPLSPLDDTDSCILSRNEVSPVPSQYPLLKNLELADCGKDKNINCVMKGYFDQQYPVEKKIIRIFISSTFSDFEAERTTLVSKVYPRLRTYCKERGYEFQVSDPHWGMRDITDDSHTYVQHCLSELTECQKVSMGPNFVSILGQKSGYTRVPASISVEDFERLIAALQTAREQTLQTRRASRISQSDTVSIGESQESHERRLSTLSTVTEGKSSVSDSIKKSLGTTIEEGDEQPQQAGRSRKLSDNKRPQVHSTAHLREKGTLMVNVVRATDMVKRRWPTTLLLLIDDTIEGGGVFDSDAELDKYTEKEYDNDLGLLKNWFQLDENCVPPCYKLQSISSMFKDIQSNDKQKRQRAKNQWILVQRRLQRLLHRYLKTDKQRREYFLTVTEKEVDSGILSTDAEVHGRVLSFKRFITDLQAHLQDYNARDYIDLHPLRPEVDAIAQERVDDLKEVRIPEKLKYTEIHEFSTDWHKDGINPAINRSHAHYLDKFGNEFYDAMKVMIDGAASVQAGSSVVPEDNAFYWRVVPHVNFVQECVKSFHGCSDILTSVKCYIRSNSQHPLVIYGKAGSGKTSLVAKATELVRSWLKSEDAAVIVRFIGLTAESQHIRRLLAGICTQICHIYCQDTSSVPEDYFGLMNDLEHRLHSATAEKPLVLFIDALDQLSDENNARNLSWLPKFLPEHVHLVVTTLTHEEEQHECFKVVKRALPGDSLISMPSLNPSDVAFIISHNLAARNRRVTTEQHGVVMKACEDNAIPLYVSLATEEAARWSSHMTGRALFMPVNLKKFVNHILIHMESSFGEPLVRRTLGYITAAPSGLSWSELEDLLSLDDAVMNDVVAYHNPLLRRLPPALWCRLRAELEKYLLVERVDGCWTYRWQHREFHECATERYLKQKDKAPSYHLAISEYFMGKWAMVKKPYPGNDGGADRLVDPMPLVWTHFFPDGMHRQVYNLRKLNELPYHLLHASQMDKLKTEVLVNYEWTLTKLKATGLRSVLDDLQSALIFQPNDAELRLMSETLQLSVGALQKSIDQLGAQLIGRLYNLIKADKPASVGDPKKYPTVAVMLAGLNRSSVPLLLPSTTCLAQPGGVLFDLLAGHTDVITAVTVSSDSNIAGTASKDGSVKLWDLKSRKVVKTVPNVGTEVATIRFALKNHVLVSVTHNTIHVWDLDTCTCIKTLDDDIDPPSITIAGDDQQYLCAFFSGTNAMRTWELGDGDCNLVCRREISGQGIHKDGSVCVSITSSGEKVLYAFRSDNKAYVVNAKLGQRLHELKPPSQSASITALGISKDYYIVVCRYLYMKLSEIHHLELFDIKMGKYERAVKGCTHDVISELHVNKMGSHALCLCPSAQSNTSHISVWNLETEDHKHLAKHAQMSTMGACIDLNFCLSASRQDKALRIWNISKRVNDREGTDSKSKKREGVSILVPMINNPRYVVAKAIDNGPLSVWNVVKGKCSGSAVRIERGLVDQHDVILIRNHMAVILADRGMSSVSEKPTPVFQTVYMYNLKLKKYYRKLTGVFIVPSPAHEYRILEGELLLGLSESRDHLIAWSLVTGHIKFRIKSKFKELERWRGMRREEEEEVLRKCSKRSTSALMTPWDRRSESMTAKQRRRDSEFFEEKKRLEDLRKEKENAIEQYIMSQDERIIVCCYFAHHMCVFDVENQSHLCTLEDENSMLYLYNAALTPTGSFLAHANYDDRAKCSYVTLWDLQTGQVRKRIKNEANVCCVGINKNATRVLFGKEGGSLKVWDVRRKSTLRKLRAYNSMKLTMDSKIFMIDDGARAVVFANDISLWDLDRASLIALFTPDIRITCVEVVMGGQLIVMGLRESADLVTLRLRGRDIKAVDLGSGVGGEELFGETTGDTTEEEDENEHDEEGSETASTKGSEKT</sequence>
<dbReference type="Gene3D" id="2.130.10.10">
    <property type="entry name" value="YVTN repeat-like/Quinoprotein amine dehydrogenase"/>
    <property type="match status" value="3"/>
</dbReference>
<dbReference type="OrthoDB" id="2325716at2759"/>
<dbReference type="SUPFAM" id="SSF52540">
    <property type="entry name" value="P-loop containing nucleoside triphosphate hydrolases"/>
    <property type="match status" value="1"/>
</dbReference>
<feature type="region of interest" description="Disordered" evidence="5">
    <location>
        <begin position="2242"/>
        <end position="2280"/>
    </location>
</feature>
<dbReference type="PANTHER" id="PTHR19871:SF43">
    <property type="entry name" value="SI:CH211-212K18.6"/>
    <property type="match status" value="1"/>
</dbReference>
<gene>
    <name evidence="10" type="primary">LOC110981600</name>
</gene>
<feature type="compositionally biased region" description="Basic and acidic residues" evidence="5">
    <location>
        <begin position="365"/>
        <end position="374"/>
    </location>
</feature>
<dbReference type="InterPro" id="IPR027417">
    <property type="entry name" value="P-loop_NTPase"/>
</dbReference>
<dbReference type="PANTHER" id="PTHR19871">
    <property type="entry name" value="BETA TRANSDUCIN-RELATED PROTEIN"/>
    <property type="match status" value="1"/>
</dbReference>
<dbReference type="SUPFAM" id="SSF50978">
    <property type="entry name" value="WD40 repeat-like"/>
    <property type="match status" value="2"/>
</dbReference>
<feature type="region of interest" description="Disordered" evidence="5">
    <location>
        <begin position="349"/>
        <end position="404"/>
    </location>
</feature>
<evidence type="ECO:0000256" key="5">
    <source>
        <dbReference type="SAM" id="MobiDB-lite"/>
    </source>
</evidence>
<protein>
    <submittedName>
        <fullName evidence="10">Uncharacterized protein LOC110981600 isoform X1</fullName>
    </submittedName>
</protein>
<feature type="domain" description="NWD1/2-like winged helix-turn-helix" evidence="8">
    <location>
        <begin position="1181"/>
        <end position="1289"/>
    </location>
</feature>
<dbReference type="InterPro" id="IPR007111">
    <property type="entry name" value="NACHT_NTPase"/>
</dbReference>
<dbReference type="Gene3D" id="3.40.50.300">
    <property type="entry name" value="P-loop containing nucleotide triphosphate hydrolases"/>
    <property type="match status" value="1"/>
</dbReference>
<dbReference type="Pfam" id="PF25469">
    <property type="entry name" value="WHD_NWD1"/>
    <property type="match status" value="1"/>
</dbReference>
<feature type="compositionally biased region" description="Polar residues" evidence="5">
    <location>
        <begin position="596"/>
        <end position="610"/>
    </location>
</feature>
<dbReference type="GeneID" id="110981600"/>
<feature type="region of interest" description="Disordered" evidence="5">
    <location>
        <begin position="1"/>
        <end position="29"/>
    </location>
</feature>
<dbReference type="InterPro" id="IPR057588">
    <property type="entry name" value="NWD1/2-like_WH"/>
</dbReference>
<feature type="region of interest" description="Disordered" evidence="5">
    <location>
        <begin position="259"/>
        <end position="319"/>
    </location>
</feature>
<feature type="domain" description="DUF4062" evidence="7">
    <location>
        <begin position="456"/>
        <end position="552"/>
    </location>
</feature>
<dbReference type="Gene3D" id="1.25.40.370">
    <property type="match status" value="1"/>
</dbReference>
<evidence type="ECO:0000256" key="4">
    <source>
        <dbReference type="SAM" id="Coils"/>
    </source>
</evidence>
<dbReference type="SMART" id="SM00320">
    <property type="entry name" value="WD40"/>
    <property type="match status" value="4"/>
</dbReference>
<dbReference type="PROSITE" id="PS00678">
    <property type="entry name" value="WD_REPEATS_1"/>
    <property type="match status" value="1"/>
</dbReference>
<proteinExistence type="predicted"/>
<feature type="compositionally biased region" description="Polar residues" evidence="5">
    <location>
        <begin position="571"/>
        <end position="587"/>
    </location>
</feature>
<keyword evidence="9" id="KW-1185">Reference proteome</keyword>
<keyword evidence="1 3" id="KW-0853">WD repeat</keyword>
<dbReference type="Pfam" id="PF13271">
    <property type="entry name" value="DUF4062"/>
    <property type="match status" value="1"/>
</dbReference>